<name>A0ABN9RFZ5_9DINO</name>
<feature type="region of interest" description="Disordered" evidence="1">
    <location>
        <begin position="1"/>
        <end position="56"/>
    </location>
</feature>
<dbReference type="Proteomes" id="UP001189429">
    <property type="component" value="Unassembled WGS sequence"/>
</dbReference>
<reference evidence="2" key="1">
    <citation type="submission" date="2023-10" db="EMBL/GenBank/DDBJ databases">
        <authorList>
            <person name="Chen Y."/>
            <person name="Shah S."/>
            <person name="Dougan E. K."/>
            <person name="Thang M."/>
            <person name="Chan C."/>
        </authorList>
    </citation>
    <scope>NUCLEOTIDE SEQUENCE [LARGE SCALE GENOMIC DNA]</scope>
</reference>
<accession>A0ABN9RFZ5</accession>
<organism evidence="2 3">
    <name type="scientific">Prorocentrum cordatum</name>
    <dbReference type="NCBI Taxonomy" id="2364126"/>
    <lineage>
        <taxon>Eukaryota</taxon>
        <taxon>Sar</taxon>
        <taxon>Alveolata</taxon>
        <taxon>Dinophyceae</taxon>
        <taxon>Prorocentrales</taxon>
        <taxon>Prorocentraceae</taxon>
        <taxon>Prorocentrum</taxon>
    </lineage>
</organism>
<proteinExistence type="predicted"/>
<dbReference type="EMBL" id="CAUYUJ010006610">
    <property type="protein sequence ID" value="CAK0817983.1"/>
    <property type="molecule type" value="Genomic_DNA"/>
</dbReference>
<comment type="caution">
    <text evidence="2">The sequence shown here is derived from an EMBL/GenBank/DDBJ whole genome shotgun (WGS) entry which is preliminary data.</text>
</comment>
<evidence type="ECO:0000313" key="2">
    <source>
        <dbReference type="EMBL" id="CAK0817983.1"/>
    </source>
</evidence>
<sequence length="839" mass="90467">MPLLCAARRGKKGGGNSSRKATAASTPGSGKKSVGAGSSKRGDGSGKAGRVSEPIDEIYERETKEFAKADGSSLFFQDKKWQVKIRCTRRYIGKAEDAEKAAATESAKKNATKVKDTMSMMETCMKMHAALKSGTGDAAVNEWLGSMRELVQFLHDKPDVQLNCKYFWECHYDALNSSIDPNLLVAELDKNILVQRGLIGNASLAGDFQRAQVSDLITALLQKTGIGKEAVVTGLRDRIGPFLLPKNADSSTPSILGELQIFSNLLAAEVPPVLDVIGQLEQVLTQLTEGQLPRDHFVGLLSRHRTTGGHVTDHIKGKIAAAKAQLNKTAELDRLSTALRKVCASPDLSLSFDIVTEAATWADSNLGGDGDDQGVNVNFGKDLDNSLAAMAGCVLSGWASAYGDHATWGTDGAKPVQDFGALAIQFSEACSLRRGAGDHLKQDMEVVSFAKAWFDNHSTLVKGVGSMSSLDPSEVANVLGVAKWAPVKQWLERHSLLPDVDANRTMLLAWGRVNANLKSVQDCGEHFDNAFAGLSETLRGTVSAAAERVSQGFVICRSLVEQGVDALVASECPLRDQVRSLDVQADLGELSQLSVMGEVEVLRGEYLRRYISLARKCAQLPLAGAEWPGDFSHRIEIGQEVAAMREFLQNVAVDKWALLEGPGFKPKIEDGRGMLGWASGVLSKASDGMATIISEFAAKLKSSMPSALTLENPEMLSNPTLQDELFKNPDRESLNPWVNQIQQYLTSLKKAESDGFKVSKTLKQAYTEGAKVRAHGKLCILLDWSLDLILSSPTSSNEELIAKAGEINDNLRRTGVRLPGYLVALVAEMANAGKKPEAA</sequence>
<evidence type="ECO:0000313" key="3">
    <source>
        <dbReference type="Proteomes" id="UP001189429"/>
    </source>
</evidence>
<keyword evidence="3" id="KW-1185">Reference proteome</keyword>
<protein>
    <submittedName>
        <fullName evidence="2">Uncharacterized protein</fullName>
    </submittedName>
</protein>
<evidence type="ECO:0000256" key="1">
    <source>
        <dbReference type="SAM" id="MobiDB-lite"/>
    </source>
</evidence>
<gene>
    <name evidence="2" type="ORF">PCOR1329_LOCUS20379</name>
</gene>
<feature type="compositionally biased region" description="Low complexity" evidence="1">
    <location>
        <begin position="28"/>
        <end position="39"/>
    </location>
</feature>